<feature type="region of interest" description="Disordered" evidence="1">
    <location>
        <begin position="1"/>
        <end position="68"/>
    </location>
</feature>
<reference evidence="2 3" key="1">
    <citation type="journal article" date="2018" name="Cell">
        <title>The Chara Genome: Secondary Complexity and Implications for Plant Terrestrialization.</title>
        <authorList>
            <person name="Nishiyama T."/>
            <person name="Sakayama H."/>
            <person name="Vries J.D."/>
            <person name="Buschmann H."/>
            <person name="Saint-Marcoux D."/>
            <person name="Ullrich K.K."/>
            <person name="Haas F.B."/>
            <person name="Vanderstraeten L."/>
            <person name="Becker D."/>
            <person name="Lang D."/>
            <person name="Vosolsobe S."/>
            <person name="Rombauts S."/>
            <person name="Wilhelmsson P.K.I."/>
            <person name="Janitza P."/>
            <person name="Kern R."/>
            <person name="Heyl A."/>
            <person name="Rumpler F."/>
            <person name="Villalobos L.I.A.C."/>
            <person name="Clay J.M."/>
            <person name="Skokan R."/>
            <person name="Toyoda A."/>
            <person name="Suzuki Y."/>
            <person name="Kagoshima H."/>
            <person name="Schijlen E."/>
            <person name="Tajeshwar N."/>
            <person name="Catarino B."/>
            <person name="Hetherington A.J."/>
            <person name="Saltykova A."/>
            <person name="Bonnot C."/>
            <person name="Breuninger H."/>
            <person name="Symeonidi A."/>
            <person name="Radhakrishnan G.V."/>
            <person name="Van Nieuwerburgh F."/>
            <person name="Deforce D."/>
            <person name="Chang C."/>
            <person name="Karol K.G."/>
            <person name="Hedrich R."/>
            <person name="Ulvskov P."/>
            <person name="Glockner G."/>
            <person name="Delwiche C.F."/>
            <person name="Petrasek J."/>
            <person name="Van de Peer Y."/>
            <person name="Friml J."/>
            <person name="Beilby M."/>
            <person name="Dolan L."/>
            <person name="Kohara Y."/>
            <person name="Sugano S."/>
            <person name="Fujiyama A."/>
            <person name="Delaux P.-M."/>
            <person name="Quint M."/>
            <person name="TheiBen G."/>
            <person name="Hagemann M."/>
            <person name="Harholt J."/>
            <person name="Dunand C."/>
            <person name="Zachgo S."/>
            <person name="Langdale J."/>
            <person name="Maumus F."/>
            <person name="Straeten D.V.D."/>
            <person name="Gould S.B."/>
            <person name="Rensing S.A."/>
        </authorList>
    </citation>
    <scope>NUCLEOTIDE SEQUENCE [LARGE SCALE GENOMIC DNA]</scope>
    <source>
        <strain evidence="2 3">S276</strain>
    </source>
</reference>
<feature type="compositionally biased region" description="Basic and acidic residues" evidence="1">
    <location>
        <begin position="43"/>
        <end position="53"/>
    </location>
</feature>
<dbReference type="AlphaFoldDB" id="A0A388KC44"/>
<evidence type="ECO:0000313" key="2">
    <source>
        <dbReference type="EMBL" id="GBG67587.1"/>
    </source>
</evidence>
<evidence type="ECO:0008006" key="4">
    <source>
        <dbReference type="Google" id="ProtNLM"/>
    </source>
</evidence>
<feature type="compositionally biased region" description="Basic and acidic residues" evidence="1">
    <location>
        <begin position="17"/>
        <end position="33"/>
    </location>
</feature>
<dbReference type="SUPFAM" id="SSF50630">
    <property type="entry name" value="Acid proteases"/>
    <property type="match status" value="1"/>
</dbReference>
<keyword evidence="3" id="KW-1185">Reference proteome</keyword>
<evidence type="ECO:0000256" key="1">
    <source>
        <dbReference type="SAM" id="MobiDB-lite"/>
    </source>
</evidence>
<evidence type="ECO:0000313" key="3">
    <source>
        <dbReference type="Proteomes" id="UP000265515"/>
    </source>
</evidence>
<dbReference type="InterPro" id="IPR021109">
    <property type="entry name" value="Peptidase_aspartic_dom_sf"/>
</dbReference>
<gene>
    <name evidence="2" type="ORF">CBR_g716</name>
</gene>
<comment type="caution">
    <text evidence="2">The sequence shown here is derived from an EMBL/GenBank/DDBJ whole genome shotgun (WGS) entry which is preliminary data.</text>
</comment>
<dbReference type="Gramene" id="GBG67587">
    <property type="protein sequence ID" value="GBG67587"/>
    <property type="gene ID" value="CBR_g716"/>
</dbReference>
<dbReference type="Proteomes" id="UP000265515">
    <property type="component" value="Unassembled WGS sequence"/>
</dbReference>
<organism evidence="2 3">
    <name type="scientific">Chara braunii</name>
    <name type="common">Braun's stonewort</name>
    <dbReference type="NCBI Taxonomy" id="69332"/>
    <lineage>
        <taxon>Eukaryota</taxon>
        <taxon>Viridiplantae</taxon>
        <taxon>Streptophyta</taxon>
        <taxon>Charophyceae</taxon>
        <taxon>Charales</taxon>
        <taxon>Characeae</taxon>
        <taxon>Chara</taxon>
    </lineage>
</organism>
<dbReference type="Gene3D" id="2.40.70.10">
    <property type="entry name" value="Acid Proteases"/>
    <property type="match status" value="1"/>
</dbReference>
<dbReference type="EMBL" id="BFEA01000089">
    <property type="protein sequence ID" value="GBG67587.1"/>
    <property type="molecule type" value="Genomic_DNA"/>
</dbReference>
<accession>A0A388KC44</accession>
<protein>
    <recommendedName>
        <fullName evidence="4">Aspartic peptidase DDI1-type domain-containing protein</fullName>
    </recommendedName>
</protein>
<name>A0A388KC44_CHABU</name>
<proteinExistence type="predicted"/>
<sequence length="257" mass="29153">MAARTRGQAKVSASQEPPRKESEQERRKEAVEVEKDDDEDEEDKRLHQEEDRRAKQRAKKRGAQEKKVESILRDVAPKKKKYAVRLDEGFDMERMVDRLLEGHNDLMNLNDILVSAPRLRDGLKGRLSRRVVPNVHLSMILPKEAEWAEAGTKMDWKYVACEMVDLVVKGLKCTAMLDTDAKMNITREADALRLGMEVNRSDCGILHGVNYKAVFCGTTSNVVVEVGKVKAMTCFFVMPDVDHAILLGDRSYAGQRP</sequence>